<sequence length="633" mass="68122">MLRGMRLAGQSLVGKIVATVLFGFLILSFAVWGIGDIFRTTPPSVVAQVGKTSVSVDQVRTAYNNELQRLGRQFRTVITPEQARAFGIDQRVLANLVTEAVMSEQAKSLGLGVSDQSVARAIMEDPNFRGTDGQFNRAMFDQALRNASLTEAGFIGEQRSAMARIHLAEAIAGDLVVPVAAQDALHRYNSERRAAAYFLLTSEMAGEIPAATPEQLQTFYNERKATFQAPEYRAISMLAVDAASLAKPDAVTDADARAAYEQEKAKFGTPERRTVQQITFPSQAEAEAAAAKLKEGATFDAIATERAVAPADLELGRFNKAEMLDQAVAEAAFGLEKGAVSGPVTGRFGPVIVRVTEIQPEVVRPFEEVSAQIRNDIAQSRARAEIDAVHDAIEDQRASARPLADIAKDKGLNVTQIAAIDNSGRDKAGTVLDLPEREALLRAVFASDIGADNEPLRVPSGGYVWYDVTAIDPAREKSLDEVREQVAGLWRDEEVAQRLSEKARLLTERLEKGEAMDAVANEAGASVKSASDLARNTAKDDLTPEAVNRIFAVPAAKAGNVANGAGTRAVFKVTSATVPPFITTTQEAERVATQLKNSMGDDLINQYIAQIRQDLGVTINPQALRQATGSSDL</sequence>
<dbReference type="InterPro" id="IPR027304">
    <property type="entry name" value="Trigger_fact/SurA_dom_sf"/>
</dbReference>
<dbReference type="Pfam" id="PF13624">
    <property type="entry name" value="SurA_N_3"/>
    <property type="match status" value="1"/>
</dbReference>
<dbReference type="SUPFAM" id="SSF109998">
    <property type="entry name" value="Triger factor/SurA peptide-binding domain-like"/>
    <property type="match status" value="1"/>
</dbReference>
<evidence type="ECO:0000256" key="1">
    <source>
        <dbReference type="ARBA" id="ARBA00004382"/>
    </source>
</evidence>
<dbReference type="Gene3D" id="1.10.4030.10">
    <property type="entry name" value="Porin chaperone SurA, peptide-binding domain"/>
    <property type="match status" value="1"/>
</dbReference>
<dbReference type="GO" id="GO:0005886">
    <property type="term" value="C:plasma membrane"/>
    <property type="evidence" value="ECO:0007669"/>
    <property type="project" value="UniProtKB-SubCell"/>
</dbReference>
<evidence type="ECO:0000256" key="10">
    <source>
        <dbReference type="ARBA" id="ARBA00031484"/>
    </source>
</evidence>
<reference evidence="17 18" key="1">
    <citation type="journal article" date="2019" name="Microorganisms">
        <title>Genome Insights into the Novel Species Microvirga brassicacearum, a Rapeseed Endophyte with Biotechnological Potential.</title>
        <authorList>
            <person name="Jimenez-Gomez A."/>
            <person name="Saati-Santamaria Z."/>
            <person name="Igual J.M."/>
            <person name="Rivas R."/>
            <person name="Mateos P.F."/>
            <person name="Garcia-Fraile P."/>
        </authorList>
    </citation>
    <scope>NUCLEOTIDE SEQUENCE [LARGE SCALE GENOMIC DNA]</scope>
    <source>
        <strain evidence="17 18">CDVBN77</strain>
    </source>
</reference>
<evidence type="ECO:0000256" key="14">
    <source>
        <dbReference type="PROSITE-ProRule" id="PRU00278"/>
    </source>
</evidence>
<dbReference type="PANTHER" id="PTHR47529:SF1">
    <property type="entry name" value="PERIPLASMIC CHAPERONE PPID"/>
    <property type="match status" value="1"/>
</dbReference>
<dbReference type="Proteomes" id="UP000325684">
    <property type="component" value="Unassembled WGS sequence"/>
</dbReference>
<evidence type="ECO:0000256" key="9">
    <source>
        <dbReference type="ARBA" id="ARBA00030642"/>
    </source>
</evidence>
<evidence type="ECO:0000256" key="13">
    <source>
        <dbReference type="ARBA" id="ARBA00042775"/>
    </source>
</evidence>
<dbReference type="SUPFAM" id="SSF54534">
    <property type="entry name" value="FKBP-like"/>
    <property type="match status" value="1"/>
</dbReference>
<evidence type="ECO:0000256" key="5">
    <source>
        <dbReference type="ARBA" id="ARBA00022692"/>
    </source>
</evidence>
<keyword evidence="14" id="KW-0697">Rotamase</keyword>
<evidence type="ECO:0000313" key="17">
    <source>
        <dbReference type="EMBL" id="KAB0266331.1"/>
    </source>
</evidence>
<keyword evidence="8" id="KW-0143">Chaperone</keyword>
<dbReference type="InterPro" id="IPR052029">
    <property type="entry name" value="PpiD_chaperone"/>
</dbReference>
<comment type="similarity">
    <text evidence="11">Belongs to the PpiD chaperone family.</text>
</comment>
<keyword evidence="18" id="KW-1185">Reference proteome</keyword>
<keyword evidence="3" id="KW-1003">Cell membrane</keyword>
<evidence type="ECO:0000313" key="18">
    <source>
        <dbReference type="Proteomes" id="UP000325684"/>
    </source>
</evidence>
<protein>
    <recommendedName>
        <fullName evidence="2">Parvulin-like PPIase</fullName>
    </recommendedName>
    <alternativeName>
        <fullName evidence="9">Peptidyl-prolyl cis-trans isomerase plp</fullName>
    </alternativeName>
    <alternativeName>
        <fullName evidence="12">Periplasmic chaperone PpiD</fullName>
    </alternativeName>
    <alternativeName>
        <fullName evidence="13">Periplasmic folding chaperone</fullName>
    </alternativeName>
    <alternativeName>
        <fullName evidence="10">Rotamase plp</fullName>
    </alternativeName>
</protein>
<gene>
    <name evidence="17" type="ORF">FEZ63_14715</name>
</gene>
<accession>A0A5N3P9I8</accession>
<evidence type="ECO:0000256" key="4">
    <source>
        <dbReference type="ARBA" id="ARBA00022519"/>
    </source>
</evidence>
<evidence type="ECO:0000256" key="6">
    <source>
        <dbReference type="ARBA" id="ARBA00022989"/>
    </source>
</evidence>
<keyword evidence="7 15" id="KW-0472">Membrane</keyword>
<feature type="domain" description="PpiC" evidence="16">
    <location>
        <begin position="270"/>
        <end position="357"/>
    </location>
</feature>
<keyword evidence="5 15" id="KW-0812">Transmembrane</keyword>
<evidence type="ECO:0000259" key="16">
    <source>
        <dbReference type="PROSITE" id="PS50198"/>
    </source>
</evidence>
<dbReference type="OrthoDB" id="9768393at2"/>
<dbReference type="PROSITE" id="PS50198">
    <property type="entry name" value="PPIC_PPIASE_2"/>
    <property type="match status" value="1"/>
</dbReference>
<dbReference type="PANTHER" id="PTHR47529">
    <property type="entry name" value="PEPTIDYL-PROLYL CIS-TRANS ISOMERASE D"/>
    <property type="match status" value="1"/>
</dbReference>
<evidence type="ECO:0000256" key="7">
    <source>
        <dbReference type="ARBA" id="ARBA00023136"/>
    </source>
</evidence>
<proteinExistence type="inferred from homology"/>
<evidence type="ECO:0000256" key="2">
    <source>
        <dbReference type="ARBA" id="ARBA00018370"/>
    </source>
</evidence>
<comment type="caution">
    <text evidence="17">The sequence shown here is derived from an EMBL/GenBank/DDBJ whole genome shotgun (WGS) entry which is preliminary data.</text>
</comment>
<dbReference type="EMBL" id="VCMV01000022">
    <property type="protein sequence ID" value="KAB0266331.1"/>
    <property type="molecule type" value="Genomic_DNA"/>
</dbReference>
<keyword evidence="14 17" id="KW-0413">Isomerase</keyword>
<keyword evidence="6 15" id="KW-1133">Transmembrane helix</keyword>
<dbReference type="GO" id="GO:0003755">
    <property type="term" value="F:peptidyl-prolyl cis-trans isomerase activity"/>
    <property type="evidence" value="ECO:0007669"/>
    <property type="project" value="UniProtKB-KW"/>
</dbReference>
<comment type="subcellular location">
    <subcellularLocation>
        <location evidence="1">Cell inner membrane</location>
        <topology evidence="1">Single-pass type II membrane protein</topology>
        <orientation evidence="1">Periplasmic side</orientation>
    </subcellularLocation>
</comment>
<evidence type="ECO:0000256" key="15">
    <source>
        <dbReference type="SAM" id="Phobius"/>
    </source>
</evidence>
<organism evidence="17 18">
    <name type="scientific">Microvirga brassicacearum</name>
    <dbReference type="NCBI Taxonomy" id="2580413"/>
    <lineage>
        <taxon>Bacteria</taxon>
        <taxon>Pseudomonadati</taxon>
        <taxon>Pseudomonadota</taxon>
        <taxon>Alphaproteobacteria</taxon>
        <taxon>Hyphomicrobiales</taxon>
        <taxon>Methylobacteriaceae</taxon>
        <taxon>Microvirga</taxon>
    </lineage>
</organism>
<keyword evidence="4" id="KW-0997">Cell inner membrane</keyword>
<dbReference type="RefSeq" id="WP_150945751.1">
    <property type="nucleotide sequence ID" value="NZ_VCMV01000022.1"/>
</dbReference>
<dbReference type="Gene3D" id="3.10.50.40">
    <property type="match status" value="1"/>
</dbReference>
<evidence type="ECO:0000256" key="11">
    <source>
        <dbReference type="ARBA" id="ARBA00038408"/>
    </source>
</evidence>
<name>A0A5N3P9I8_9HYPH</name>
<feature type="transmembrane region" description="Helical" evidence="15">
    <location>
        <begin position="12"/>
        <end position="34"/>
    </location>
</feature>
<dbReference type="InterPro" id="IPR000297">
    <property type="entry name" value="PPIase_PpiC"/>
</dbReference>
<dbReference type="InterPro" id="IPR046357">
    <property type="entry name" value="PPIase_dom_sf"/>
</dbReference>
<dbReference type="AlphaFoldDB" id="A0A5N3P9I8"/>
<evidence type="ECO:0000256" key="3">
    <source>
        <dbReference type="ARBA" id="ARBA00022475"/>
    </source>
</evidence>
<dbReference type="Pfam" id="PF13145">
    <property type="entry name" value="Rotamase_2"/>
    <property type="match status" value="1"/>
</dbReference>
<evidence type="ECO:0000256" key="12">
    <source>
        <dbReference type="ARBA" id="ARBA00040743"/>
    </source>
</evidence>
<evidence type="ECO:0000256" key="8">
    <source>
        <dbReference type="ARBA" id="ARBA00023186"/>
    </source>
</evidence>